<dbReference type="EMBL" id="GL377578">
    <property type="protein sequence ID" value="EFJ29046.1"/>
    <property type="molecule type" value="Genomic_DNA"/>
</dbReference>
<evidence type="ECO:0000259" key="2">
    <source>
        <dbReference type="Pfam" id="PF08729"/>
    </source>
</evidence>
<feature type="compositionally biased region" description="Basic and acidic residues" evidence="1">
    <location>
        <begin position="267"/>
        <end position="278"/>
    </location>
</feature>
<sequence>MPEGSGFVTAFQASPFAGTESGRQRFHVELTSNVVSWKKLLKSAPPPPAAEAPPGANPALEARLAPETVLLCKEPRGGPNRFSNVIEKIERLYQGQGQESDDEIVDNHLDNVPDDDQYNTDDSFIDDKELDEYFSVDYAKTKHSGFFINKGKLENIEPNPPCLPVPKKRKRKEVKTSGSEMHAQDSSKKSKAVGRVEQESVDRPSSDGIGECLVNKQSETQVRQAAGNDAFSFDYNKFFSRDGSSCREANYISKNVSLKGLTKNSSRTKESERNEVALKKSAVGSPSRPKFVKPYSGADACKVSSSANSTLGNSSVDPQKRSTAKVSLLERAIQDLKAGVAQLRPIPDVLEPNATGKVRRLPREIKAKIAKVARLAARQGKVPDELIDRLMSILGHLMQLKTLKRNLKEMVEMGLVAKHEKEHRLSHMKRDLTEIVRSRVQSIQAKAEEGFSNDVQGVGEKNYKWDQATEDRICELYDQYLEVYLLLQRLKLADLWPEGWMDKDGIKNAVYRAKERRKALQKQHRFVQSLNESRKKFSERIDLNERPEAPLALAPNINGTISNRDLPSSAVQAGKPAVIRKQMQRGYLDKHDDFKDKKRVEESIDTDPSTLAFLKFKKQTKPVGTGELVFDASYQGLRSVESVFLDRPS</sequence>
<dbReference type="InParanoid" id="D8RF34"/>
<name>D8RF34_SELML</name>
<dbReference type="AlphaFoldDB" id="D8RF34"/>
<feature type="region of interest" description="Disordered" evidence="1">
    <location>
        <begin position="157"/>
        <end position="210"/>
    </location>
</feature>
<gene>
    <name evidence="3" type="ORF">SELMODRAFT_440877</name>
</gene>
<dbReference type="KEGG" id="smo:SELMODRAFT_440877"/>
<feature type="region of interest" description="Disordered" evidence="1">
    <location>
        <begin position="1"/>
        <end position="22"/>
    </location>
</feature>
<reference evidence="3 4" key="1">
    <citation type="journal article" date="2011" name="Science">
        <title>The Selaginella genome identifies genetic changes associated with the evolution of vascular plants.</title>
        <authorList>
            <person name="Banks J.A."/>
            <person name="Nishiyama T."/>
            <person name="Hasebe M."/>
            <person name="Bowman J.L."/>
            <person name="Gribskov M."/>
            <person name="dePamphilis C."/>
            <person name="Albert V.A."/>
            <person name="Aono N."/>
            <person name="Aoyama T."/>
            <person name="Ambrose B.A."/>
            <person name="Ashton N.W."/>
            <person name="Axtell M.J."/>
            <person name="Barker E."/>
            <person name="Barker M.S."/>
            <person name="Bennetzen J.L."/>
            <person name="Bonawitz N.D."/>
            <person name="Chapple C."/>
            <person name="Cheng C."/>
            <person name="Correa L.G."/>
            <person name="Dacre M."/>
            <person name="DeBarry J."/>
            <person name="Dreyer I."/>
            <person name="Elias M."/>
            <person name="Engstrom E.M."/>
            <person name="Estelle M."/>
            <person name="Feng L."/>
            <person name="Finet C."/>
            <person name="Floyd S.K."/>
            <person name="Frommer W.B."/>
            <person name="Fujita T."/>
            <person name="Gramzow L."/>
            <person name="Gutensohn M."/>
            <person name="Harholt J."/>
            <person name="Hattori M."/>
            <person name="Heyl A."/>
            <person name="Hirai T."/>
            <person name="Hiwatashi Y."/>
            <person name="Ishikawa M."/>
            <person name="Iwata M."/>
            <person name="Karol K.G."/>
            <person name="Koehler B."/>
            <person name="Kolukisaoglu U."/>
            <person name="Kubo M."/>
            <person name="Kurata T."/>
            <person name="Lalonde S."/>
            <person name="Li K."/>
            <person name="Li Y."/>
            <person name="Litt A."/>
            <person name="Lyons E."/>
            <person name="Manning G."/>
            <person name="Maruyama T."/>
            <person name="Michael T.P."/>
            <person name="Mikami K."/>
            <person name="Miyazaki S."/>
            <person name="Morinaga S."/>
            <person name="Murata T."/>
            <person name="Mueller-Roeber B."/>
            <person name="Nelson D.R."/>
            <person name="Obara M."/>
            <person name="Oguri Y."/>
            <person name="Olmstead R.G."/>
            <person name="Onodera N."/>
            <person name="Petersen B.L."/>
            <person name="Pils B."/>
            <person name="Prigge M."/>
            <person name="Rensing S.A."/>
            <person name="Riano-Pachon D.M."/>
            <person name="Roberts A.W."/>
            <person name="Sato Y."/>
            <person name="Scheller H.V."/>
            <person name="Schulz B."/>
            <person name="Schulz C."/>
            <person name="Shakirov E.V."/>
            <person name="Shibagaki N."/>
            <person name="Shinohara N."/>
            <person name="Shippen D.E."/>
            <person name="Soerensen I."/>
            <person name="Sotooka R."/>
            <person name="Sugimoto N."/>
            <person name="Sugita M."/>
            <person name="Sumikawa N."/>
            <person name="Tanurdzic M."/>
            <person name="Theissen G."/>
            <person name="Ulvskov P."/>
            <person name="Wakazuki S."/>
            <person name="Weng J.K."/>
            <person name="Willats W.W."/>
            <person name="Wipf D."/>
            <person name="Wolf P.G."/>
            <person name="Yang L."/>
            <person name="Zimmer A.D."/>
            <person name="Zhu Q."/>
            <person name="Mitros T."/>
            <person name="Hellsten U."/>
            <person name="Loque D."/>
            <person name="Otillar R."/>
            <person name="Salamov A."/>
            <person name="Schmutz J."/>
            <person name="Shapiro H."/>
            <person name="Lindquist E."/>
            <person name="Lucas S."/>
            <person name="Rokhsar D."/>
            <person name="Grigoriev I.V."/>
        </authorList>
    </citation>
    <scope>NUCLEOTIDE SEQUENCE [LARGE SCALE GENOMIC DNA]</scope>
</reference>
<organism evidence="4">
    <name type="scientific">Selaginella moellendorffii</name>
    <name type="common">Spikemoss</name>
    <dbReference type="NCBI Taxonomy" id="88036"/>
    <lineage>
        <taxon>Eukaryota</taxon>
        <taxon>Viridiplantae</taxon>
        <taxon>Streptophyta</taxon>
        <taxon>Embryophyta</taxon>
        <taxon>Tracheophyta</taxon>
        <taxon>Lycopodiopsida</taxon>
        <taxon>Selaginellales</taxon>
        <taxon>Selaginellaceae</taxon>
        <taxon>Selaginella</taxon>
    </lineage>
</organism>
<feature type="region of interest" description="Disordered" evidence="1">
    <location>
        <begin position="262"/>
        <end position="295"/>
    </location>
</feature>
<feature type="domain" description="Hpc2-related" evidence="2">
    <location>
        <begin position="108"/>
        <end position="154"/>
    </location>
</feature>
<keyword evidence="4" id="KW-1185">Reference proteome</keyword>
<dbReference type="PANTHER" id="PTHR21669">
    <property type="entry name" value="CAPZ-INTERACTING PROTEIN AND RELATED PROTEINS"/>
    <property type="match status" value="1"/>
</dbReference>
<accession>D8RF34</accession>
<dbReference type="OMA" id="NEMVNQP"/>
<dbReference type="InterPro" id="IPR014840">
    <property type="entry name" value="HRD"/>
</dbReference>
<feature type="compositionally biased region" description="Basic and acidic residues" evidence="1">
    <location>
        <begin position="182"/>
        <end position="205"/>
    </location>
</feature>
<dbReference type="Gramene" id="EFJ29046">
    <property type="protein sequence ID" value="EFJ29046"/>
    <property type="gene ID" value="SELMODRAFT_440877"/>
</dbReference>
<evidence type="ECO:0000256" key="1">
    <source>
        <dbReference type="SAM" id="MobiDB-lite"/>
    </source>
</evidence>
<dbReference type="Proteomes" id="UP000001514">
    <property type="component" value="Unassembled WGS sequence"/>
</dbReference>
<proteinExistence type="predicted"/>
<protein>
    <recommendedName>
        <fullName evidence="2">Hpc2-related domain-containing protein</fullName>
    </recommendedName>
</protein>
<dbReference type="GO" id="GO:0006325">
    <property type="term" value="P:chromatin organization"/>
    <property type="evidence" value="ECO:0000318"/>
    <property type="project" value="GO_Central"/>
</dbReference>
<dbReference type="Pfam" id="PF08729">
    <property type="entry name" value="HUN"/>
    <property type="match status" value="1"/>
</dbReference>
<dbReference type="PANTHER" id="PTHR21669:SF28">
    <property type="entry name" value="YEMANUCLEIN"/>
    <property type="match status" value="1"/>
</dbReference>
<feature type="region of interest" description="Disordered" evidence="1">
    <location>
        <begin position="94"/>
        <end position="120"/>
    </location>
</feature>
<dbReference type="FunCoup" id="D8RF34">
    <property type="interactions" value="1288"/>
</dbReference>
<dbReference type="eggNOG" id="ENOG502QRNW">
    <property type="taxonomic scope" value="Eukaryota"/>
</dbReference>
<evidence type="ECO:0000313" key="3">
    <source>
        <dbReference type="EMBL" id="EFJ29046.1"/>
    </source>
</evidence>
<dbReference type="HOGENOM" id="CLU_016217_1_0_1"/>
<evidence type="ECO:0000313" key="4">
    <source>
        <dbReference type="Proteomes" id="UP000001514"/>
    </source>
</evidence>
<dbReference type="GO" id="GO:0005634">
    <property type="term" value="C:nucleus"/>
    <property type="evidence" value="ECO:0000318"/>
    <property type="project" value="GO_Central"/>
</dbReference>